<sequence>MAEVEDQRLVRTDTTVDRFSELCLKDATDQAEFFLKSFIFALGDSWKEVPALCSEFTKHAKATGPSDRYMSHIQAADFLQKNDITRTGLERRREIEDIDFNHDGKIVFVEYLLMHYKVMILREFYSRHQKEPEEDLTGTGVGLVGVGDKLLEELFTMPHGLSPQLEAALEEFTADKKKREEKVKTLEDKAAKGGVLGMAAKNELIILNQADTTELNRIELTLNAAKRKAAKQSGEEAVTKAKEAEEKAKKEEHARRRATMKQRASIFEKPK</sequence>
<dbReference type="EMBL" id="JAQMWT010000634">
    <property type="protein sequence ID" value="KAJ8598832.1"/>
    <property type="molecule type" value="Genomic_DNA"/>
</dbReference>
<dbReference type="Pfam" id="PF18060">
    <property type="entry name" value="F_actin_bund_C"/>
    <property type="match status" value="1"/>
</dbReference>
<evidence type="ECO:0000256" key="1">
    <source>
        <dbReference type="SAM" id="MobiDB-lite"/>
    </source>
</evidence>
<dbReference type="GO" id="GO:0030046">
    <property type="term" value="P:parallel actin filament bundle assembly"/>
    <property type="evidence" value="ECO:0007669"/>
    <property type="project" value="TreeGrafter"/>
</dbReference>
<dbReference type="GO" id="GO:0030863">
    <property type="term" value="C:cortical cytoskeleton"/>
    <property type="evidence" value="ECO:0007669"/>
    <property type="project" value="TreeGrafter"/>
</dbReference>
<feature type="region of interest" description="Disordered" evidence="1">
    <location>
        <begin position="228"/>
        <end position="271"/>
    </location>
</feature>
<comment type="caution">
    <text evidence="3">The sequence shown here is derived from an EMBL/GenBank/DDBJ whole genome shotgun (WGS) entry which is preliminary data.</text>
</comment>
<evidence type="ECO:0000259" key="2">
    <source>
        <dbReference type="Pfam" id="PF18060"/>
    </source>
</evidence>
<dbReference type="GO" id="GO:0051764">
    <property type="term" value="P:actin crosslink formation"/>
    <property type="evidence" value="ECO:0007669"/>
    <property type="project" value="TreeGrafter"/>
</dbReference>
<dbReference type="InterPro" id="IPR053356">
    <property type="entry name" value="Calcium-reg_actin-bundling"/>
</dbReference>
<keyword evidence="4" id="KW-1185">Reference proteome</keyword>
<organism evidence="3 4">
    <name type="scientific">Chrysophaeum taylorii</name>
    <dbReference type="NCBI Taxonomy" id="2483200"/>
    <lineage>
        <taxon>Eukaryota</taxon>
        <taxon>Sar</taxon>
        <taxon>Stramenopiles</taxon>
        <taxon>Ochrophyta</taxon>
        <taxon>Pelagophyceae</taxon>
        <taxon>Pelagomonadales</taxon>
        <taxon>Pelagomonadaceae</taxon>
        <taxon>Chrysophaeum</taxon>
    </lineage>
</organism>
<proteinExistence type="predicted"/>
<accession>A0AAD7U5U7</accession>
<gene>
    <name evidence="3" type="ORF">CTAYLR_008542</name>
</gene>
<dbReference type="PANTHER" id="PTHR37009:SF2">
    <property type="entry name" value="TOLA PROTEIN"/>
    <property type="match status" value="1"/>
</dbReference>
<dbReference type="AlphaFoldDB" id="A0AAD7U5U7"/>
<reference evidence="3" key="1">
    <citation type="submission" date="2023-01" db="EMBL/GenBank/DDBJ databases">
        <title>Metagenome sequencing of chrysophaentin producing Chrysophaeum taylorii.</title>
        <authorList>
            <person name="Davison J."/>
            <person name="Bewley C."/>
        </authorList>
    </citation>
    <scope>NUCLEOTIDE SEQUENCE</scope>
    <source>
        <strain evidence="3">NIES-1699</strain>
    </source>
</reference>
<dbReference type="InterPro" id="IPR040810">
    <property type="entry name" value="F_actin_bund_C"/>
</dbReference>
<evidence type="ECO:0000313" key="4">
    <source>
        <dbReference type="Proteomes" id="UP001230188"/>
    </source>
</evidence>
<feature type="compositionally biased region" description="Basic and acidic residues" evidence="1">
    <location>
        <begin position="233"/>
        <end position="254"/>
    </location>
</feature>
<name>A0AAD7U5U7_9STRA</name>
<protein>
    <recommendedName>
        <fullName evidence="2">Calcium-regulated actin-bundling protein C-terminal domain-containing protein</fullName>
    </recommendedName>
</protein>
<feature type="domain" description="Calcium-regulated actin-bundling protein C-terminal" evidence="2">
    <location>
        <begin position="166"/>
        <end position="251"/>
    </location>
</feature>
<dbReference type="Proteomes" id="UP001230188">
    <property type="component" value="Unassembled WGS sequence"/>
</dbReference>
<dbReference type="PANTHER" id="PTHR37009">
    <property type="entry name" value="EF-HAND DOMAIN-CONTAINING PROTEIN"/>
    <property type="match status" value="1"/>
</dbReference>
<evidence type="ECO:0000313" key="3">
    <source>
        <dbReference type="EMBL" id="KAJ8598832.1"/>
    </source>
</evidence>
<dbReference type="GO" id="GO:0051015">
    <property type="term" value="F:actin filament binding"/>
    <property type="evidence" value="ECO:0007669"/>
    <property type="project" value="TreeGrafter"/>
</dbReference>